<reference evidence="1 2" key="1">
    <citation type="submission" date="2024-06" db="EMBL/GenBank/DDBJ databases">
        <title>The Natural Products Discovery Center: Release of the First 8490 Sequenced Strains for Exploring Actinobacteria Biosynthetic Diversity.</title>
        <authorList>
            <person name="Kalkreuter E."/>
            <person name="Kautsar S.A."/>
            <person name="Yang D."/>
            <person name="Bader C.D."/>
            <person name="Teijaro C.N."/>
            <person name="Fluegel L."/>
            <person name="Davis C.M."/>
            <person name="Simpson J.R."/>
            <person name="Lauterbach L."/>
            <person name="Steele A.D."/>
            <person name="Gui C."/>
            <person name="Meng S."/>
            <person name="Li G."/>
            <person name="Viehrig K."/>
            <person name="Ye F."/>
            <person name="Su P."/>
            <person name="Kiefer A.F."/>
            <person name="Nichols A."/>
            <person name="Cepeda A.J."/>
            <person name="Yan W."/>
            <person name="Fan B."/>
            <person name="Jiang Y."/>
            <person name="Adhikari A."/>
            <person name="Zheng C.-J."/>
            <person name="Schuster L."/>
            <person name="Cowan T.M."/>
            <person name="Smanski M.J."/>
            <person name="Chevrette M.G."/>
            <person name="De Carvalho L.P.S."/>
            <person name="Shen B."/>
        </authorList>
    </citation>
    <scope>NUCLEOTIDE SEQUENCE [LARGE SCALE GENOMIC DNA]</scope>
    <source>
        <strain evidence="1 2">NPDC050100</strain>
    </source>
</reference>
<organism evidence="1 2">
    <name type="scientific">Microtetraspora glauca</name>
    <dbReference type="NCBI Taxonomy" id="1996"/>
    <lineage>
        <taxon>Bacteria</taxon>
        <taxon>Bacillati</taxon>
        <taxon>Actinomycetota</taxon>
        <taxon>Actinomycetes</taxon>
        <taxon>Streptosporangiales</taxon>
        <taxon>Streptosporangiaceae</taxon>
        <taxon>Microtetraspora</taxon>
    </lineage>
</organism>
<accession>A0ABV3GQI6</accession>
<keyword evidence="2" id="KW-1185">Reference proteome</keyword>
<gene>
    <name evidence="1" type="ORF">AB0I59_35380</name>
</gene>
<protein>
    <submittedName>
        <fullName evidence="1">Uncharacterized protein</fullName>
    </submittedName>
</protein>
<name>A0ABV3GQI6_MICGL</name>
<dbReference type="EMBL" id="JBFALK010000025">
    <property type="protein sequence ID" value="MEV0973905.1"/>
    <property type="molecule type" value="Genomic_DNA"/>
</dbReference>
<dbReference type="RefSeq" id="WP_358139969.1">
    <property type="nucleotide sequence ID" value="NZ_JBFALK010000025.1"/>
</dbReference>
<evidence type="ECO:0000313" key="1">
    <source>
        <dbReference type="EMBL" id="MEV0973905.1"/>
    </source>
</evidence>
<evidence type="ECO:0000313" key="2">
    <source>
        <dbReference type="Proteomes" id="UP001551675"/>
    </source>
</evidence>
<sequence length="40" mass="4805">MVNHWPYGQWWVDFAWGRVVQVRVGFGDYFMDMMPEPPAT</sequence>
<comment type="caution">
    <text evidence="1">The sequence shown here is derived from an EMBL/GenBank/DDBJ whole genome shotgun (WGS) entry which is preliminary data.</text>
</comment>
<proteinExistence type="predicted"/>
<dbReference type="Proteomes" id="UP001551675">
    <property type="component" value="Unassembled WGS sequence"/>
</dbReference>